<dbReference type="EMBL" id="ML994658">
    <property type="protein sequence ID" value="KAF2180373.1"/>
    <property type="molecule type" value="Genomic_DNA"/>
</dbReference>
<evidence type="ECO:0000313" key="3">
    <source>
        <dbReference type="Proteomes" id="UP000800200"/>
    </source>
</evidence>
<protein>
    <submittedName>
        <fullName evidence="2">Uncharacterized protein</fullName>
    </submittedName>
</protein>
<reference evidence="2" key="1">
    <citation type="journal article" date="2020" name="Stud. Mycol.">
        <title>101 Dothideomycetes genomes: a test case for predicting lifestyles and emergence of pathogens.</title>
        <authorList>
            <person name="Haridas S."/>
            <person name="Albert R."/>
            <person name="Binder M."/>
            <person name="Bloem J."/>
            <person name="Labutti K."/>
            <person name="Salamov A."/>
            <person name="Andreopoulos B."/>
            <person name="Baker S."/>
            <person name="Barry K."/>
            <person name="Bills G."/>
            <person name="Bluhm B."/>
            <person name="Cannon C."/>
            <person name="Castanera R."/>
            <person name="Culley D."/>
            <person name="Daum C."/>
            <person name="Ezra D."/>
            <person name="Gonzalez J."/>
            <person name="Henrissat B."/>
            <person name="Kuo A."/>
            <person name="Liang C."/>
            <person name="Lipzen A."/>
            <person name="Lutzoni F."/>
            <person name="Magnuson J."/>
            <person name="Mondo S."/>
            <person name="Nolan M."/>
            <person name="Ohm R."/>
            <person name="Pangilinan J."/>
            <person name="Park H.-J."/>
            <person name="Ramirez L."/>
            <person name="Alfaro M."/>
            <person name="Sun H."/>
            <person name="Tritt A."/>
            <person name="Yoshinaga Y."/>
            <person name="Zwiers L.-H."/>
            <person name="Turgeon B."/>
            <person name="Goodwin S."/>
            <person name="Spatafora J."/>
            <person name="Crous P."/>
            <person name="Grigoriev I."/>
        </authorList>
    </citation>
    <scope>NUCLEOTIDE SEQUENCE</scope>
    <source>
        <strain evidence="2">CBS 207.26</strain>
    </source>
</reference>
<feature type="compositionally biased region" description="Acidic residues" evidence="1">
    <location>
        <begin position="113"/>
        <end position="133"/>
    </location>
</feature>
<keyword evidence="3" id="KW-1185">Reference proteome</keyword>
<dbReference type="Proteomes" id="UP000800200">
    <property type="component" value="Unassembled WGS sequence"/>
</dbReference>
<dbReference type="AlphaFoldDB" id="A0A6A6DMZ7"/>
<organism evidence="2 3">
    <name type="scientific">Zopfia rhizophila CBS 207.26</name>
    <dbReference type="NCBI Taxonomy" id="1314779"/>
    <lineage>
        <taxon>Eukaryota</taxon>
        <taxon>Fungi</taxon>
        <taxon>Dikarya</taxon>
        <taxon>Ascomycota</taxon>
        <taxon>Pezizomycotina</taxon>
        <taxon>Dothideomycetes</taxon>
        <taxon>Dothideomycetes incertae sedis</taxon>
        <taxon>Zopfiaceae</taxon>
        <taxon>Zopfia</taxon>
    </lineage>
</organism>
<feature type="region of interest" description="Disordered" evidence="1">
    <location>
        <begin position="106"/>
        <end position="133"/>
    </location>
</feature>
<gene>
    <name evidence="2" type="ORF">K469DRAFT_714745</name>
</gene>
<feature type="region of interest" description="Disordered" evidence="1">
    <location>
        <begin position="1"/>
        <end position="81"/>
    </location>
</feature>
<evidence type="ECO:0000313" key="2">
    <source>
        <dbReference type="EMBL" id="KAF2180373.1"/>
    </source>
</evidence>
<proteinExistence type="predicted"/>
<accession>A0A6A6DMZ7</accession>
<sequence>MAGNDPTRKSVRIRRPTSNIDAPNEREIQTPASSRGRNSNRGGGRGGRASRGRGAPTSAAPPQRKQKHPAPTGPFTSTLKRWGTGLAAQMLKAEAEIAWLKRQKAMRDRLAGGDEDTVEDEEDEGDEEDSRTG</sequence>
<evidence type="ECO:0000256" key="1">
    <source>
        <dbReference type="SAM" id="MobiDB-lite"/>
    </source>
</evidence>
<name>A0A6A6DMZ7_9PEZI</name>